<accession>A0A7X2NFE8</accession>
<keyword evidence="1 6" id="KW-0004">4Fe-4S</keyword>
<evidence type="ECO:0000256" key="6">
    <source>
        <dbReference type="HAMAP-Rule" id="MF_01251"/>
    </source>
</evidence>
<dbReference type="InterPro" id="IPR024560">
    <property type="entry name" value="UPF0313_C"/>
</dbReference>
<dbReference type="NCBIfam" id="TIGR03904">
    <property type="entry name" value="SAM_YgiQ"/>
    <property type="match status" value="1"/>
</dbReference>
<evidence type="ECO:0000256" key="4">
    <source>
        <dbReference type="ARBA" id="ARBA00023004"/>
    </source>
</evidence>
<dbReference type="SFLD" id="SFLDS00029">
    <property type="entry name" value="Radical_SAM"/>
    <property type="match status" value="1"/>
</dbReference>
<evidence type="ECO:0000256" key="7">
    <source>
        <dbReference type="SAM" id="MobiDB-lite"/>
    </source>
</evidence>
<dbReference type="SFLD" id="SFLDG01082">
    <property type="entry name" value="B12-binding_domain_containing"/>
    <property type="match status" value="1"/>
</dbReference>
<gene>
    <name evidence="9" type="ORF">FYJ52_04215</name>
</gene>
<dbReference type="GO" id="GO:0051539">
    <property type="term" value="F:4 iron, 4 sulfur cluster binding"/>
    <property type="evidence" value="ECO:0007669"/>
    <property type="project" value="UniProtKB-KW"/>
</dbReference>
<feature type="compositionally biased region" description="Basic residues" evidence="7">
    <location>
        <begin position="607"/>
        <end position="621"/>
    </location>
</feature>
<sequence length="621" mass="69835">MNASKIAIDAKMPFPRNKREMQALQWECCDFILVSGDAFVDHSSFGPTIIARVLTDLGYHVGVIAQPKWDSSDAFQVLGQPRLAFLVSSGNMDSMVCHYTVNKKRRHDDAYTPGGKTGARPDRAVITYCGRIREAWGSVPIVVGGVEASLRRFAHYDYWQNRVRRPILFDSGADLLVYGMGEKAIAEIAEALDAGLPIDQITYIRGTGVMARELPDDAVVLPSFEKVSEPTREGKRAFAEMTNLIEKSANPFKAHPTVQPCGGRYFVQNPPQLPLTTQEMDDVYELPYTNQQLGGGPEITGMSEMHFSITSNRGCFGSCAFCAIGMHQGRIVSSRSRASILNEAKRMTQDPRFKGIINDVGGPTANFLHPACAKQLKTGPCANRECLFPEVCPNIDADQSEFAEMLQALRQLPGVRKVFVRSGIRYDYLMADPTRAAFNELVCHHVSGQLRVAPEHLSDRVLHYMGKPKFKQYDQFVQKFNRASEKHHLKQYVVPYFISSHPGSTLQDAVVLAEYLRDHHLEPEQVQDFYPTPGSRATAMYYTGLDLESFQPIHIPKGREKRLQRALLQYRNPKNRSLVIEALKRCGREDLIGSGRKCLIHPQNQRPKQHKRSRRNRKGGK</sequence>
<dbReference type="Proteomes" id="UP000461754">
    <property type="component" value="Unassembled WGS sequence"/>
</dbReference>
<dbReference type="GO" id="GO:0005506">
    <property type="term" value="F:iron ion binding"/>
    <property type="evidence" value="ECO:0007669"/>
    <property type="project" value="UniProtKB-UniRule"/>
</dbReference>
<evidence type="ECO:0000256" key="3">
    <source>
        <dbReference type="ARBA" id="ARBA00022723"/>
    </source>
</evidence>
<dbReference type="PROSITE" id="PS51918">
    <property type="entry name" value="RADICAL_SAM"/>
    <property type="match status" value="1"/>
</dbReference>
<dbReference type="HAMAP" id="MF_01251">
    <property type="entry name" value="UPF0313"/>
    <property type="match status" value="1"/>
</dbReference>
<dbReference type="PANTHER" id="PTHR32331:SF0">
    <property type="entry name" value="UPF0313 PROTEIN YGIQ"/>
    <property type="match status" value="1"/>
</dbReference>
<dbReference type="Pfam" id="PF11842">
    <property type="entry name" value="DUF3362"/>
    <property type="match status" value="1"/>
</dbReference>
<evidence type="ECO:0000313" key="10">
    <source>
        <dbReference type="Proteomes" id="UP000461754"/>
    </source>
</evidence>
<dbReference type="InterPro" id="IPR007197">
    <property type="entry name" value="rSAM"/>
</dbReference>
<dbReference type="AlphaFoldDB" id="A0A7X2NFE8"/>
<evidence type="ECO:0000256" key="1">
    <source>
        <dbReference type="ARBA" id="ARBA00022485"/>
    </source>
</evidence>
<feature type="domain" description="Radical SAM core" evidence="8">
    <location>
        <begin position="299"/>
        <end position="571"/>
    </location>
</feature>
<dbReference type="EMBL" id="VUMO01000004">
    <property type="protein sequence ID" value="MSS19609.1"/>
    <property type="molecule type" value="Genomic_DNA"/>
</dbReference>
<comment type="caution">
    <text evidence="9">The sequence shown here is derived from an EMBL/GenBank/DDBJ whole genome shotgun (WGS) entry which is preliminary data.</text>
</comment>
<proteinExistence type="inferred from homology"/>
<feature type="binding site" evidence="6">
    <location>
        <position position="315"/>
    </location>
    <ligand>
        <name>[4Fe-4S] cluster</name>
        <dbReference type="ChEBI" id="CHEBI:49883"/>
        <note>4Fe-4S-S-AdoMet</note>
    </ligand>
</feature>
<keyword evidence="10" id="KW-1185">Reference proteome</keyword>
<keyword evidence="5 6" id="KW-0411">Iron-sulfur</keyword>
<keyword evidence="2 6" id="KW-0949">S-adenosyl-L-methionine</keyword>
<evidence type="ECO:0000313" key="9">
    <source>
        <dbReference type="EMBL" id="MSS19609.1"/>
    </source>
</evidence>
<dbReference type="InterPro" id="IPR058240">
    <property type="entry name" value="rSAM_sf"/>
</dbReference>
<reference evidence="9 10" key="1">
    <citation type="submission" date="2019-08" db="EMBL/GenBank/DDBJ databases">
        <title>In-depth cultivation of the pig gut microbiome towards novel bacterial diversity and tailored functional studies.</title>
        <authorList>
            <person name="Wylensek D."/>
            <person name="Hitch T.C.A."/>
            <person name="Clavel T."/>
        </authorList>
    </citation>
    <scope>NUCLEOTIDE SEQUENCE [LARGE SCALE GENOMIC DNA]</scope>
    <source>
        <strain evidence="9 10">RF-744-FAT-4</strain>
    </source>
</reference>
<dbReference type="InterPro" id="IPR006638">
    <property type="entry name" value="Elp3/MiaA/NifB-like_rSAM"/>
</dbReference>
<keyword evidence="4 6" id="KW-0408">Iron</keyword>
<dbReference type="SFLD" id="SFLDG01069">
    <property type="entry name" value="UPF0313"/>
    <property type="match status" value="1"/>
</dbReference>
<dbReference type="SMART" id="SM00729">
    <property type="entry name" value="Elp3"/>
    <property type="match status" value="1"/>
</dbReference>
<comment type="similarity">
    <text evidence="6">Belongs to the UPF0313 family.</text>
</comment>
<dbReference type="InterPro" id="IPR023404">
    <property type="entry name" value="rSAM_horseshoe"/>
</dbReference>
<comment type="cofactor">
    <cofactor evidence="6">
        <name>[4Fe-4S] cluster</name>
        <dbReference type="ChEBI" id="CHEBI:49883"/>
    </cofactor>
    <text evidence="6">Binds 1 [4Fe-4S] cluster. The cluster is coordinated with 3 cysteines and an exchangeable S-adenosyl-L-methionine.</text>
</comment>
<evidence type="ECO:0000256" key="5">
    <source>
        <dbReference type="ARBA" id="ARBA00023014"/>
    </source>
</evidence>
<evidence type="ECO:0000256" key="2">
    <source>
        <dbReference type="ARBA" id="ARBA00022691"/>
    </source>
</evidence>
<dbReference type="InterPro" id="IPR022946">
    <property type="entry name" value="UPF0313"/>
</dbReference>
<dbReference type="PANTHER" id="PTHR32331">
    <property type="entry name" value="UPF0313 PROTEIN YGIQ"/>
    <property type="match status" value="1"/>
</dbReference>
<feature type="binding site" evidence="6">
    <location>
        <position position="322"/>
    </location>
    <ligand>
        <name>[4Fe-4S] cluster</name>
        <dbReference type="ChEBI" id="CHEBI:49883"/>
        <note>4Fe-4S-S-AdoMet</note>
    </ligand>
</feature>
<feature type="binding site" evidence="6">
    <location>
        <position position="319"/>
    </location>
    <ligand>
        <name>[4Fe-4S] cluster</name>
        <dbReference type="ChEBI" id="CHEBI:49883"/>
        <note>4Fe-4S-S-AdoMet</note>
    </ligand>
</feature>
<dbReference type="Gene3D" id="3.80.30.20">
    <property type="entry name" value="tm_1862 like domain"/>
    <property type="match status" value="1"/>
</dbReference>
<dbReference type="GO" id="GO:0003824">
    <property type="term" value="F:catalytic activity"/>
    <property type="evidence" value="ECO:0007669"/>
    <property type="project" value="InterPro"/>
</dbReference>
<dbReference type="SUPFAM" id="SSF102114">
    <property type="entry name" value="Radical SAM enzymes"/>
    <property type="match status" value="1"/>
</dbReference>
<protein>
    <submittedName>
        <fullName evidence="9">YgiQ family radical SAM protein</fullName>
    </submittedName>
</protein>
<keyword evidence="3 6" id="KW-0479">Metal-binding</keyword>
<feature type="region of interest" description="Disordered" evidence="7">
    <location>
        <begin position="601"/>
        <end position="621"/>
    </location>
</feature>
<dbReference type="InterPro" id="IPR013704">
    <property type="entry name" value="UPF0313_N"/>
</dbReference>
<organism evidence="9 10">
    <name type="scientific">Pseudoramibacter porci</name>
    <dbReference type="NCBI Taxonomy" id="2606631"/>
    <lineage>
        <taxon>Bacteria</taxon>
        <taxon>Bacillati</taxon>
        <taxon>Bacillota</taxon>
        <taxon>Clostridia</taxon>
        <taxon>Eubacteriales</taxon>
        <taxon>Eubacteriaceae</taxon>
        <taxon>Pseudoramibacter</taxon>
    </lineage>
</organism>
<evidence type="ECO:0000259" key="8">
    <source>
        <dbReference type="PROSITE" id="PS51918"/>
    </source>
</evidence>
<dbReference type="Pfam" id="PF08497">
    <property type="entry name" value="Radical_SAM_N"/>
    <property type="match status" value="1"/>
</dbReference>
<name>A0A7X2NFE8_9FIRM</name>